<dbReference type="AlphaFoldDB" id="A0A833P0J1"/>
<gene>
    <name evidence="1" type="ORF">FD145_63</name>
</gene>
<protein>
    <submittedName>
        <fullName evidence="1">Uncharacterized protein</fullName>
    </submittedName>
</protein>
<accession>A0A833P0J1</accession>
<name>A0A833P0J1_UNCSA</name>
<evidence type="ECO:0000313" key="2">
    <source>
        <dbReference type="Proteomes" id="UP000488506"/>
    </source>
</evidence>
<dbReference type="EMBL" id="WPAF01000001">
    <property type="protein sequence ID" value="KAF0135237.1"/>
    <property type="molecule type" value="Genomic_DNA"/>
</dbReference>
<reference evidence="1 2" key="1">
    <citation type="submission" date="2019-12" db="EMBL/GenBank/DDBJ databases">
        <authorList>
            <person name="Wolfe R."/>
            <person name="Danczak R."/>
            <person name="Wilkins M."/>
        </authorList>
    </citation>
    <scope>NUCLEOTIDE SEQUENCE [LARGE SCALE GENOMIC DNA]</scope>
    <source>
        <strain evidence="1">X2_MaxBin.013</strain>
    </source>
</reference>
<organism evidence="1 2">
    <name type="scientific">Candidatus Saganbacteria bacterium</name>
    <dbReference type="NCBI Taxonomy" id="2575572"/>
    <lineage>
        <taxon>Bacteria</taxon>
        <taxon>Bacillati</taxon>
        <taxon>Saganbacteria</taxon>
    </lineage>
</organism>
<sequence length="442" mass="51181">MKKKMLIWWTSRTFIELFEPLILGLSKNFYIVVLLLDYSTPSGMHEKLEFWKKEGLIERFSLSPPYRDKTRLYLHMREEIKILKAYDFDVWLTNSVVHVFERCILECALSKHCITIVFWPSITYLFAFNQKLAKKILAGTDIVQGFDSKIKTTLFNNKKSKKHIILSSLRRMLSKIITCATRGHIILMNKLSPMWRIFYDRVILSWLIFGKVFLRGPYDDITQLDSGRADAIIFCDELETEVHKLFLKREDIYTVEYPTLGSCHCVAANKTKDKAVLSPLSGFFGLDKIPEILLPLFYRDFKLVLSKTGANILHLRAHPDSKGNWPNQLKEYLVERGINAVVVDNNRPIREVCCNYLAVAGISSNSLRDARASCNHVLVIGFKSVPNAYKDPQFVFAKSEGIDWIEEDGSYDPSIFIQRKYLQGKKRNLLETIDMILEKAQK</sequence>
<proteinExistence type="predicted"/>
<dbReference type="Proteomes" id="UP000488506">
    <property type="component" value="Unassembled WGS sequence"/>
</dbReference>
<comment type="caution">
    <text evidence="1">The sequence shown here is derived from an EMBL/GenBank/DDBJ whole genome shotgun (WGS) entry which is preliminary data.</text>
</comment>
<evidence type="ECO:0000313" key="1">
    <source>
        <dbReference type="EMBL" id="KAF0135237.1"/>
    </source>
</evidence>